<gene>
    <name evidence="1" type="ORF">ACFPZ3_58835</name>
</gene>
<proteinExistence type="predicted"/>
<organism evidence="1 2">
    <name type="scientific">Nonomuraea insulae</name>
    <dbReference type="NCBI Taxonomy" id="1616787"/>
    <lineage>
        <taxon>Bacteria</taxon>
        <taxon>Bacillati</taxon>
        <taxon>Actinomycetota</taxon>
        <taxon>Actinomycetes</taxon>
        <taxon>Streptosporangiales</taxon>
        <taxon>Streptosporangiaceae</taxon>
        <taxon>Nonomuraea</taxon>
    </lineage>
</organism>
<sequence length="148" mass="16578">MARIISEMLDKREIQKYLEGVVDPDLEWMLADIHAGPEEWVTTVDNGISINEDDSERCLLKYELWDGPPPLLASWDRTWTGSVVLTSGKVVAVSGYSGGTSYGAVFDLGRRDTIWNVAINRKSLGHDEFTPDIVSFTLLKLTFWPTTA</sequence>
<comment type="caution">
    <text evidence="1">The sequence shown here is derived from an EMBL/GenBank/DDBJ whole genome shotgun (WGS) entry which is preliminary data.</text>
</comment>
<protein>
    <submittedName>
        <fullName evidence="1">Uncharacterized protein</fullName>
    </submittedName>
</protein>
<evidence type="ECO:0000313" key="2">
    <source>
        <dbReference type="Proteomes" id="UP001596058"/>
    </source>
</evidence>
<dbReference type="Proteomes" id="UP001596058">
    <property type="component" value="Unassembled WGS sequence"/>
</dbReference>
<name>A0ABW1D6U3_9ACTN</name>
<dbReference type="RefSeq" id="WP_379523183.1">
    <property type="nucleotide sequence ID" value="NZ_JBHSPA010000097.1"/>
</dbReference>
<dbReference type="EMBL" id="JBHSPA010000097">
    <property type="protein sequence ID" value="MFC5833765.1"/>
    <property type="molecule type" value="Genomic_DNA"/>
</dbReference>
<keyword evidence="2" id="KW-1185">Reference proteome</keyword>
<accession>A0ABW1D6U3</accession>
<reference evidence="2" key="1">
    <citation type="journal article" date="2019" name="Int. J. Syst. Evol. Microbiol.">
        <title>The Global Catalogue of Microorganisms (GCM) 10K type strain sequencing project: providing services to taxonomists for standard genome sequencing and annotation.</title>
        <authorList>
            <consortium name="The Broad Institute Genomics Platform"/>
            <consortium name="The Broad Institute Genome Sequencing Center for Infectious Disease"/>
            <person name="Wu L."/>
            <person name="Ma J."/>
        </authorList>
    </citation>
    <scope>NUCLEOTIDE SEQUENCE [LARGE SCALE GENOMIC DNA]</scope>
    <source>
        <strain evidence="2">CCUG 53903</strain>
    </source>
</reference>
<evidence type="ECO:0000313" key="1">
    <source>
        <dbReference type="EMBL" id="MFC5833765.1"/>
    </source>
</evidence>